<accession>A0A1H3X4T4</accession>
<comment type="similarity">
    <text evidence="4">Belongs to the serine/threonine dehydratase family. DsdA subfamily.</text>
</comment>
<dbReference type="InterPro" id="IPR050147">
    <property type="entry name" value="Ser/Thr_Dehydratase"/>
</dbReference>
<evidence type="ECO:0000256" key="4">
    <source>
        <dbReference type="HAMAP-Rule" id="MF_01030"/>
    </source>
</evidence>
<feature type="domain" description="Tryptophan synthase beta chain-like PALP" evidence="5">
    <location>
        <begin position="100"/>
        <end position="405"/>
    </location>
</feature>
<dbReference type="InterPro" id="IPR036052">
    <property type="entry name" value="TrpB-like_PALP_sf"/>
</dbReference>
<reference evidence="7" key="1">
    <citation type="submission" date="2016-10" db="EMBL/GenBank/DDBJ databases">
        <authorList>
            <person name="Varghese N."/>
            <person name="Submissions S."/>
        </authorList>
    </citation>
    <scope>NUCLEOTIDE SEQUENCE [LARGE SCALE GENOMIC DNA]</scope>
    <source>
        <strain evidence="7">DSM 11526</strain>
    </source>
</reference>
<dbReference type="NCBIfam" id="TIGR02035">
    <property type="entry name" value="D_Ser_am_lyase"/>
    <property type="match status" value="1"/>
</dbReference>
<keyword evidence="3 4" id="KW-0456">Lyase</keyword>
<name>A0A1H3X4T4_9GAMM</name>
<dbReference type="STRING" id="1122198.SAMN02745729_10119"/>
<protein>
    <recommendedName>
        <fullName evidence="4">Probable D-serine dehydratase</fullName>
        <ecNumber evidence="4">4.3.1.18</ecNumber>
    </recommendedName>
    <alternativeName>
        <fullName evidence="4">D-serine deaminase</fullName>
        <shortName evidence="4">DSD</shortName>
    </alternativeName>
</protein>
<dbReference type="InterPro" id="IPR001926">
    <property type="entry name" value="TrpB-like_PALP"/>
</dbReference>
<feature type="modified residue" description="N6-(pyridoxal phosphate)lysine" evidence="4">
    <location>
        <position position="120"/>
    </location>
</feature>
<dbReference type="NCBIfam" id="NF002823">
    <property type="entry name" value="PRK02991.1"/>
    <property type="match status" value="1"/>
</dbReference>
<organism evidence="6 7">
    <name type="scientific">Marinobacterium iners DSM 11526</name>
    <dbReference type="NCBI Taxonomy" id="1122198"/>
    <lineage>
        <taxon>Bacteria</taxon>
        <taxon>Pseudomonadati</taxon>
        <taxon>Pseudomonadota</taxon>
        <taxon>Gammaproteobacteria</taxon>
        <taxon>Oceanospirillales</taxon>
        <taxon>Oceanospirillaceae</taxon>
        <taxon>Marinobacterium</taxon>
    </lineage>
</organism>
<evidence type="ECO:0000259" key="5">
    <source>
        <dbReference type="Pfam" id="PF00291"/>
    </source>
</evidence>
<dbReference type="Proteomes" id="UP000242469">
    <property type="component" value="Unassembled WGS sequence"/>
</dbReference>
<keyword evidence="2 4" id="KW-0663">Pyridoxal phosphate</keyword>
<dbReference type="SUPFAM" id="SSF53686">
    <property type="entry name" value="Tryptophan synthase beta subunit-like PLP-dependent enzymes"/>
    <property type="match status" value="1"/>
</dbReference>
<dbReference type="EMBL" id="FNRJ01000001">
    <property type="protein sequence ID" value="SDZ93538.1"/>
    <property type="molecule type" value="Genomic_DNA"/>
</dbReference>
<keyword evidence="7" id="KW-1185">Reference proteome</keyword>
<proteinExistence type="inferred from homology"/>
<dbReference type="GO" id="GO:0036088">
    <property type="term" value="P:D-serine catabolic process"/>
    <property type="evidence" value="ECO:0007669"/>
    <property type="project" value="TreeGrafter"/>
</dbReference>
<evidence type="ECO:0000256" key="1">
    <source>
        <dbReference type="ARBA" id="ARBA00001933"/>
    </source>
</evidence>
<dbReference type="GO" id="GO:0009097">
    <property type="term" value="P:isoleucine biosynthetic process"/>
    <property type="evidence" value="ECO:0007669"/>
    <property type="project" value="TreeGrafter"/>
</dbReference>
<dbReference type="GO" id="GO:0030170">
    <property type="term" value="F:pyridoxal phosphate binding"/>
    <property type="evidence" value="ECO:0007669"/>
    <property type="project" value="InterPro"/>
</dbReference>
<dbReference type="PROSITE" id="PS00165">
    <property type="entry name" value="DEHYDRATASE_SER_THR"/>
    <property type="match status" value="1"/>
</dbReference>
<dbReference type="PANTHER" id="PTHR48078">
    <property type="entry name" value="THREONINE DEHYDRATASE, MITOCHONDRIAL-RELATED"/>
    <property type="match status" value="1"/>
</dbReference>
<dbReference type="Pfam" id="PF00291">
    <property type="entry name" value="PALP"/>
    <property type="match status" value="1"/>
</dbReference>
<dbReference type="Gene3D" id="3.40.50.1100">
    <property type="match status" value="2"/>
</dbReference>
<sequence length="445" mass="49082">MDFKNIDCLKGAKFFISEADIIAGKESFWINKDKIPFEKARDLIEFNREQEIDAAERLERFSLYIAKAFPETEIDGGIIESPLIDASLIQSEIERALGYQSVGRLMLKLDSELPISGSIKARGGIYEVLKYAEHLAMENDLLTHEDNYEKFASKELQAFFSDYSIVVGSTGNLGMSIGIMGASLGFKVTVHMSADARQWKKDLLRTKGVAVVEHVADYGHAVIEGREQAAQDPKCYFVDDEDSADLFLGYAVAARRLKKQLDAQGVQVDSEHPLFVYLPCGVGGGPGGVTFGLKLFFGDAVHCIFVEPTHAPAVLLGIATGLDEHVSAQDFGLDGLTAADGLAVSRPSGLVCRTMRPLIDGVVTVDDLRLYQYLAMAWDTQKVKLEPSAAAGFYGYCRATQKSEYLEDHNLSNKMNNSTHIVWATGGRMVPDKDWLCYYENGRSL</sequence>
<dbReference type="InterPro" id="IPR011780">
    <property type="entry name" value="D_Ser_am_lyase"/>
</dbReference>
<evidence type="ECO:0000313" key="7">
    <source>
        <dbReference type="Proteomes" id="UP000242469"/>
    </source>
</evidence>
<dbReference type="GO" id="GO:0016836">
    <property type="term" value="F:hydro-lyase activity"/>
    <property type="evidence" value="ECO:0007669"/>
    <property type="project" value="UniProtKB-UniRule"/>
</dbReference>
<evidence type="ECO:0000313" key="6">
    <source>
        <dbReference type="EMBL" id="SDZ93538.1"/>
    </source>
</evidence>
<gene>
    <name evidence="4" type="primary">dsdA</name>
    <name evidence="6" type="ORF">SAMN02745729_10119</name>
</gene>
<dbReference type="InterPro" id="IPR000634">
    <property type="entry name" value="Ser/Thr_deHydtase_PyrdxlP-BS"/>
</dbReference>
<dbReference type="EC" id="4.3.1.18" evidence="4"/>
<dbReference type="GO" id="GO:0008721">
    <property type="term" value="F:D-serine ammonia-lyase activity"/>
    <property type="evidence" value="ECO:0007669"/>
    <property type="project" value="UniProtKB-EC"/>
</dbReference>
<dbReference type="AlphaFoldDB" id="A0A1H3X4T4"/>
<comment type="cofactor">
    <cofactor evidence="1 4">
        <name>pyridoxal 5'-phosphate</name>
        <dbReference type="ChEBI" id="CHEBI:597326"/>
    </cofactor>
</comment>
<evidence type="ECO:0000256" key="2">
    <source>
        <dbReference type="ARBA" id="ARBA00022898"/>
    </source>
</evidence>
<dbReference type="PANTHER" id="PTHR48078:SF9">
    <property type="entry name" value="D-SERINE DEHYDRATASE"/>
    <property type="match status" value="1"/>
</dbReference>
<dbReference type="RefSeq" id="WP_175527521.1">
    <property type="nucleotide sequence ID" value="NZ_FNRJ01000001.1"/>
</dbReference>
<dbReference type="HAMAP" id="MF_01030">
    <property type="entry name" value="D_Ser_dehydrat"/>
    <property type="match status" value="1"/>
</dbReference>
<comment type="catalytic activity">
    <reaction evidence="4">
        <text>D-serine = pyruvate + NH4(+)</text>
        <dbReference type="Rhea" id="RHEA:13977"/>
        <dbReference type="ChEBI" id="CHEBI:15361"/>
        <dbReference type="ChEBI" id="CHEBI:28938"/>
        <dbReference type="ChEBI" id="CHEBI:35247"/>
        <dbReference type="EC" id="4.3.1.18"/>
    </reaction>
</comment>
<evidence type="ECO:0000256" key="3">
    <source>
        <dbReference type="ARBA" id="ARBA00023239"/>
    </source>
</evidence>